<proteinExistence type="predicted"/>
<name>A0ABN3VE19_9PSEU</name>
<comment type="caution">
    <text evidence="2">The sequence shown here is derived from an EMBL/GenBank/DDBJ whole genome shotgun (WGS) entry which is preliminary data.</text>
</comment>
<organism evidence="2 3">
    <name type="scientific">Saccharopolyspora taberi</name>
    <dbReference type="NCBI Taxonomy" id="60895"/>
    <lineage>
        <taxon>Bacteria</taxon>
        <taxon>Bacillati</taxon>
        <taxon>Actinomycetota</taxon>
        <taxon>Actinomycetes</taxon>
        <taxon>Pseudonocardiales</taxon>
        <taxon>Pseudonocardiaceae</taxon>
        <taxon>Saccharopolyspora</taxon>
    </lineage>
</organism>
<accession>A0ABN3VE19</accession>
<protein>
    <recommendedName>
        <fullName evidence="4">DUF2285 domain-containing protein</fullName>
    </recommendedName>
</protein>
<reference evidence="2 3" key="1">
    <citation type="journal article" date="2019" name="Int. J. Syst. Evol. Microbiol.">
        <title>The Global Catalogue of Microorganisms (GCM) 10K type strain sequencing project: providing services to taxonomists for standard genome sequencing and annotation.</title>
        <authorList>
            <consortium name="The Broad Institute Genomics Platform"/>
            <consortium name="The Broad Institute Genome Sequencing Center for Infectious Disease"/>
            <person name="Wu L."/>
            <person name="Ma J."/>
        </authorList>
    </citation>
    <scope>NUCLEOTIDE SEQUENCE [LARGE SCALE GENOMIC DNA]</scope>
    <source>
        <strain evidence="2 3">JCM 9383</strain>
    </source>
</reference>
<evidence type="ECO:0000256" key="1">
    <source>
        <dbReference type="SAM" id="MobiDB-lite"/>
    </source>
</evidence>
<dbReference type="EMBL" id="BAAAUX010000014">
    <property type="protein sequence ID" value="GAA2793819.1"/>
    <property type="molecule type" value="Genomic_DNA"/>
</dbReference>
<sequence>MSRPVDHHRPHPAAGQRPVTPADVEHPPQPGRGEPPRHDPVDIAGHPNRAVARWFAANRPGLRRVFGDVEVLRWDGPLVRLPDRDAVALFLRGRGLPEQAARAAAARFATPLAVTKRGMLAWARR</sequence>
<dbReference type="RefSeq" id="WP_344680360.1">
    <property type="nucleotide sequence ID" value="NZ_BAAAUX010000014.1"/>
</dbReference>
<gene>
    <name evidence="2" type="ORF">GCM10010470_30880</name>
</gene>
<evidence type="ECO:0008006" key="4">
    <source>
        <dbReference type="Google" id="ProtNLM"/>
    </source>
</evidence>
<dbReference type="Proteomes" id="UP001500979">
    <property type="component" value="Unassembled WGS sequence"/>
</dbReference>
<evidence type="ECO:0000313" key="3">
    <source>
        <dbReference type="Proteomes" id="UP001500979"/>
    </source>
</evidence>
<feature type="region of interest" description="Disordered" evidence="1">
    <location>
        <begin position="1"/>
        <end position="45"/>
    </location>
</feature>
<evidence type="ECO:0000313" key="2">
    <source>
        <dbReference type="EMBL" id="GAA2793819.1"/>
    </source>
</evidence>
<keyword evidence="3" id="KW-1185">Reference proteome</keyword>